<dbReference type="FunFam" id="3.40.30.10:FF:000001">
    <property type="entry name" value="Thioredoxin"/>
    <property type="match status" value="1"/>
</dbReference>
<dbReference type="PANTHER" id="PTHR45663">
    <property type="entry name" value="GEO12009P1"/>
    <property type="match status" value="1"/>
</dbReference>
<keyword evidence="5 10" id="KW-1015">Disulfide bond</keyword>
<feature type="domain" description="Thioredoxin" evidence="11">
    <location>
        <begin position="1"/>
        <end position="102"/>
    </location>
</feature>
<keyword evidence="3" id="KW-0813">Transport</keyword>
<sequence length="102" mass="11502">MAVIELTQENYQKEVIESDKPVLIDFFATWCGPCKMVSPVVDQIANERPDIKVCKLDVDKNLDLARTFQVMSVPTLVAMKNGKMINKIIGAMPKAQILKMFD</sequence>
<keyword evidence="6 10" id="KW-0676">Redox-active center</keyword>
<dbReference type="AlphaFoldDB" id="A0A4R2LYM5"/>
<accession>A0A4R2LYM5</accession>
<evidence type="ECO:0000256" key="3">
    <source>
        <dbReference type="ARBA" id="ARBA00022448"/>
    </source>
</evidence>
<dbReference type="PROSITE" id="PS51352">
    <property type="entry name" value="THIOREDOXIN_2"/>
    <property type="match status" value="1"/>
</dbReference>
<dbReference type="PIRSF" id="PIRSF000077">
    <property type="entry name" value="Thioredoxin"/>
    <property type="match status" value="1"/>
</dbReference>
<dbReference type="Proteomes" id="UP000295711">
    <property type="component" value="Unassembled WGS sequence"/>
</dbReference>
<reference evidence="12 13" key="1">
    <citation type="submission" date="2019-03" db="EMBL/GenBank/DDBJ databases">
        <title>Genomic Encyclopedia of Type Strains, Phase IV (KMG-IV): sequencing the most valuable type-strain genomes for metagenomic binning, comparative biology and taxonomic classification.</title>
        <authorList>
            <person name="Goeker M."/>
        </authorList>
    </citation>
    <scope>NUCLEOTIDE SEQUENCE [LARGE SCALE GENOMIC DNA]</scope>
    <source>
        <strain evidence="12 13">DSM 28559</strain>
    </source>
</reference>
<dbReference type="OrthoDB" id="9790390at2"/>
<keyword evidence="4" id="KW-0249">Electron transport</keyword>
<evidence type="ECO:0000256" key="7">
    <source>
        <dbReference type="NCBIfam" id="TIGR01068"/>
    </source>
</evidence>
<dbReference type="CDD" id="cd02947">
    <property type="entry name" value="TRX_family"/>
    <property type="match status" value="1"/>
</dbReference>
<evidence type="ECO:0000256" key="9">
    <source>
        <dbReference type="PIRSR" id="PIRSR000077-1"/>
    </source>
</evidence>
<evidence type="ECO:0000256" key="6">
    <source>
        <dbReference type="ARBA" id="ARBA00023284"/>
    </source>
</evidence>
<dbReference type="Pfam" id="PF00085">
    <property type="entry name" value="Thioredoxin"/>
    <property type="match status" value="1"/>
</dbReference>
<feature type="active site" description="Nucleophile" evidence="9">
    <location>
        <position position="34"/>
    </location>
</feature>
<protein>
    <recommendedName>
        <fullName evidence="2 7">Thioredoxin</fullName>
    </recommendedName>
</protein>
<name>A0A4R2LYM5_9FIRM</name>
<dbReference type="Gene3D" id="3.40.30.10">
    <property type="entry name" value="Glutaredoxin"/>
    <property type="match status" value="1"/>
</dbReference>
<dbReference type="GO" id="GO:0045454">
    <property type="term" value="P:cell redox homeostasis"/>
    <property type="evidence" value="ECO:0007669"/>
    <property type="project" value="TreeGrafter"/>
</dbReference>
<dbReference type="RefSeq" id="WP_132089925.1">
    <property type="nucleotide sequence ID" value="NZ_JANKAQ010000003.1"/>
</dbReference>
<dbReference type="PANTHER" id="PTHR45663:SF11">
    <property type="entry name" value="GEO12009P1"/>
    <property type="match status" value="1"/>
</dbReference>
<dbReference type="GO" id="GO:0005829">
    <property type="term" value="C:cytosol"/>
    <property type="evidence" value="ECO:0007669"/>
    <property type="project" value="TreeGrafter"/>
</dbReference>
<dbReference type="InterPro" id="IPR036249">
    <property type="entry name" value="Thioredoxin-like_sf"/>
</dbReference>
<evidence type="ECO:0000256" key="2">
    <source>
        <dbReference type="ARBA" id="ARBA00020570"/>
    </source>
</evidence>
<dbReference type="InterPro" id="IPR005746">
    <property type="entry name" value="Thioredoxin"/>
</dbReference>
<dbReference type="NCBIfam" id="TIGR01068">
    <property type="entry name" value="thioredoxin"/>
    <property type="match status" value="1"/>
</dbReference>
<dbReference type="PROSITE" id="PS00194">
    <property type="entry name" value="THIOREDOXIN_1"/>
    <property type="match status" value="1"/>
</dbReference>
<evidence type="ECO:0000313" key="13">
    <source>
        <dbReference type="Proteomes" id="UP000295711"/>
    </source>
</evidence>
<keyword evidence="13" id="KW-1185">Reference proteome</keyword>
<comment type="caution">
    <text evidence="12">The sequence shown here is derived from an EMBL/GenBank/DDBJ whole genome shotgun (WGS) entry which is preliminary data.</text>
</comment>
<dbReference type="EMBL" id="SLXA01000003">
    <property type="protein sequence ID" value="TCO85517.1"/>
    <property type="molecule type" value="Genomic_DNA"/>
</dbReference>
<evidence type="ECO:0000256" key="5">
    <source>
        <dbReference type="ARBA" id="ARBA00023157"/>
    </source>
</evidence>
<evidence type="ECO:0000256" key="4">
    <source>
        <dbReference type="ARBA" id="ARBA00022982"/>
    </source>
</evidence>
<dbReference type="SUPFAM" id="SSF52833">
    <property type="entry name" value="Thioredoxin-like"/>
    <property type="match status" value="1"/>
</dbReference>
<feature type="site" description="Deprotonates C-terminal active site Cys" evidence="9">
    <location>
        <position position="25"/>
    </location>
</feature>
<feature type="site" description="Contributes to redox potential value" evidence="9">
    <location>
        <position position="33"/>
    </location>
</feature>
<organism evidence="12 13">
    <name type="scientific">Frisingicoccus caecimuris</name>
    <dbReference type="NCBI Taxonomy" id="1796636"/>
    <lineage>
        <taxon>Bacteria</taxon>
        <taxon>Bacillati</taxon>
        <taxon>Bacillota</taxon>
        <taxon>Clostridia</taxon>
        <taxon>Lachnospirales</taxon>
        <taxon>Lachnospiraceae</taxon>
        <taxon>Frisingicoccus</taxon>
    </lineage>
</organism>
<dbReference type="InterPro" id="IPR013766">
    <property type="entry name" value="Thioredoxin_domain"/>
</dbReference>
<dbReference type="GO" id="GO:0015035">
    <property type="term" value="F:protein-disulfide reductase activity"/>
    <property type="evidence" value="ECO:0007669"/>
    <property type="project" value="UniProtKB-UniRule"/>
</dbReference>
<proteinExistence type="inferred from homology"/>
<feature type="site" description="Contributes to redox potential value" evidence="9">
    <location>
        <position position="32"/>
    </location>
</feature>
<gene>
    <name evidence="12" type="ORF">EV212_103239</name>
</gene>
<evidence type="ECO:0000256" key="10">
    <source>
        <dbReference type="PIRSR" id="PIRSR000077-4"/>
    </source>
</evidence>
<feature type="active site" description="Nucleophile" evidence="9">
    <location>
        <position position="31"/>
    </location>
</feature>
<evidence type="ECO:0000256" key="8">
    <source>
        <dbReference type="PIRNR" id="PIRNR000077"/>
    </source>
</evidence>
<comment type="similarity">
    <text evidence="1 8">Belongs to the thioredoxin family.</text>
</comment>
<evidence type="ECO:0000259" key="11">
    <source>
        <dbReference type="PROSITE" id="PS51352"/>
    </source>
</evidence>
<dbReference type="PRINTS" id="PR00421">
    <property type="entry name" value="THIOREDOXIN"/>
</dbReference>
<evidence type="ECO:0000313" key="12">
    <source>
        <dbReference type="EMBL" id="TCO85517.1"/>
    </source>
</evidence>
<feature type="disulfide bond" description="Redox-active" evidence="10">
    <location>
        <begin position="31"/>
        <end position="34"/>
    </location>
</feature>
<dbReference type="InterPro" id="IPR017937">
    <property type="entry name" value="Thioredoxin_CS"/>
</dbReference>
<evidence type="ECO:0000256" key="1">
    <source>
        <dbReference type="ARBA" id="ARBA00008987"/>
    </source>
</evidence>